<evidence type="ECO:0000256" key="5">
    <source>
        <dbReference type="SAM" id="Phobius"/>
    </source>
</evidence>
<keyword evidence="5" id="KW-0812">Transmembrane</keyword>
<accession>A0A382IK27</accession>
<comment type="similarity">
    <text evidence="1">Belongs to the CcmH/CycL/Ccl2/NrfF family.</text>
</comment>
<evidence type="ECO:0000256" key="1">
    <source>
        <dbReference type="ARBA" id="ARBA00010342"/>
    </source>
</evidence>
<dbReference type="PANTHER" id="PTHR47601">
    <property type="match status" value="1"/>
</dbReference>
<evidence type="ECO:0000256" key="2">
    <source>
        <dbReference type="ARBA" id="ARBA00022617"/>
    </source>
</evidence>
<dbReference type="Gene3D" id="1.10.8.640">
    <property type="entry name" value="Cytochrome C biogenesis protein"/>
    <property type="match status" value="1"/>
</dbReference>
<keyword evidence="4" id="KW-0408">Iron</keyword>
<keyword evidence="5" id="KW-0472">Membrane</keyword>
<reference evidence="7" key="1">
    <citation type="submission" date="2018-05" db="EMBL/GenBank/DDBJ databases">
        <authorList>
            <person name="Lanie J.A."/>
            <person name="Ng W.-L."/>
            <person name="Kazmierczak K.M."/>
            <person name="Andrzejewski T.M."/>
            <person name="Davidsen T.M."/>
            <person name="Wayne K.J."/>
            <person name="Tettelin H."/>
            <person name="Glass J.I."/>
            <person name="Rusch D."/>
            <person name="Podicherti R."/>
            <person name="Tsui H.-C.T."/>
            <person name="Winkler M.E."/>
        </authorList>
    </citation>
    <scope>NUCLEOTIDE SEQUENCE</scope>
</reference>
<feature type="non-terminal residue" evidence="7">
    <location>
        <position position="1"/>
    </location>
</feature>
<dbReference type="InterPro" id="IPR038297">
    <property type="entry name" value="CcmH/CycL/NrfF/Ccl2_sf"/>
</dbReference>
<dbReference type="EMBL" id="UINC01067692">
    <property type="protein sequence ID" value="SVB99602.1"/>
    <property type="molecule type" value="Genomic_DNA"/>
</dbReference>
<proteinExistence type="inferred from homology"/>
<dbReference type="GO" id="GO:0046872">
    <property type="term" value="F:metal ion binding"/>
    <property type="evidence" value="ECO:0007669"/>
    <property type="project" value="UniProtKB-KW"/>
</dbReference>
<protein>
    <recommendedName>
        <fullName evidence="6">CcmH/CycL/Ccl2/NrfF N-terminal domain-containing protein</fullName>
    </recommendedName>
</protein>
<dbReference type="CDD" id="cd16378">
    <property type="entry name" value="CcmH_N"/>
    <property type="match status" value="1"/>
</dbReference>
<dbReference type="Pfam" id="PF03918">
    <property type="entry name" value="CcmH"/>
    <property type="match status" value="1"/>
</dbReference>
<evidence type="ECO:0000256" key="3">
    <source>
        <dbReference type="ARBA" id="ARBA00022723"/>
    </source>
</evidence>
<keyword evidence="3" id="KW-0479">Metal-binding</keyword>
<organism evidence="7">
    <name type="scientific">marine metagenome</name>
    <dbReference type="NCBI Taxonomy" id="408172"/>
    <lineage>
        <taxon>unclassified sequences</taxon>
        <taxon>metagenomes</taxon>
        <taxon>ecological metagenomes</taxon>
    </lineage>
</organism>
<keyword evidence="5" id="KW-1133">Transmembrane helix</keyword>
<dbReference type="PANTHER" id="PTHR47601:SF1">
    <property type="entry name" value="CYTOCHROME C-TYPE BIOGENESIS CCMH-LIKE MITOCHONDRIAL PROTEIN"/>
    <property type="match status" value="1"/>
</dbReference>
<dbReference type="GO" id="GO:0016020">
    <property type="term" value="C:membrane"/>
    <property type="evidence" value="ECO:0007669"/>
    <property type="project" value="UniProtKB-ARBA"/>
</dbReference>
<evidence type="ECO:0000256" key="4">
    <source>
        <dbReference type="ARBA" id="ARBA00023004"/>
    </source>
</evidence>
<feature type="domain" description="CcmH/CycL/Ccl2/NrfF N-terminal" evidence="6">
    <location>
        <begin position="2"/>
        <end position="109"/>
    </location>
</feature>
<sequence>VEPDEILVNKEQELRARNISKNIRCMVCQNQSIDESNAPLAKDLRILIRNKIKEGKKDKEIYIFLTDRYGDFILLKPPLKSSTLALWLLPFIFLIIGFFIVFYHNKKSEKI</sequence>
<dbReference type="GO" id="GO:0017004">
    <property type="term" value="P:cytochrome complex assembly"/>
    <property type="evidence" value="ECO:0007669"/>
    <property type="project" value="UniProtKB-ARBA"/>
</dbReference>
<dbReference type="FunFam" id="1.10.8.640:FF:000001">
    <property type="entry name" value="Cytochrome c-type biogenesis protein"/>
    <property type="match status" value="1"/>
</dbReference>
<dbReference type="AlphaFoldDB" id="A0A382IK27"/>
<gene>
    <name evidence="7" type="ORF">METZ01_LOCUS252456</name>
</gene>
<evidence type="ECO:0000313" key="7">
    <source>
        <dbReference type="EMBL" id="SVB99602.1"/>
    </source>
</evidence>
<evidence type="ECO:0000259" key="6">
    <source>
        <dbReference type="Pfam" id="PF03918"/>
    </source>
</evidence>
<keyword evidence="2" id="KW-0349">Heme</keyword>
<dbReference type="InterPro" id="IPR005616">
    <property type="entry name" value="CcmH/CycL/Ccl2/NrfF_N"/>
</dbReference>
<feature type="transmembrane region" description="Helical" evidence="5">
    <location>
        <begin position="84"/>
        <end position="103"/>
    </location>
</feature>
<name>A0A382IK27_9ZZZZ</name>